<accession>U4KSR4</accession>
<dbReference type="AlphaFoldDB" id="U4KSR4"/>
<dbReference type="KEGG" id="abra:BN85303730"/>
<name>U4KSR4_9MOLU</name>
<dbReference type="STRING" id="61635.BN85303730"/>
<dbReference type="OrthoDB" id="9816453at2"/>
<evidence type="ECO:0000313" key="2">
    <source>
        <dbReference type="EMBL" id="CCV65394.1"/>
    </source>
</evidence>
<dbReference type="PANTHER" id="PTHR40446:SF2">
    <property type="entry name" value="N-ACETYLGLUCOSAMINE-1-PHOSPHODIESTER ALPHA-N-ACETYLGLUCOSAMINIDASE"/>
    <property type="match status" value="1"/>
</dbReference>
<dbReference type="Proteomes" id="UP000032737">
    <property type="component" value="Chromosome"/>
</dbReference>
<reference evidence="2 3" key="1">
    <citation type="journal article" date="2013" name="J. Mol. Microbiol. Biotechnol.">
        <title>Analysis of the Complete Genomes of Acholeplasma brassicae , A. palmae and A. laidlawii and Their Comparison to the Obligate Parasites from ' Candidatus Phytoplasma'.</title>
        <authorList>
            <person name="Kube M."/>
            <person name="Siewert C."/>
            <person name="Migdoll A.M."/>
            <person name="Duduk B."/>
            <person name="Holz S."/>
            <person name="Rabus R."/>
            <person name="Seemuller E."/>
            <person name="Mitrovic J."/>
            <person name="Muller I."/>
            <person name="Buttner C."/>
            <person name="Reinhardt R."/>
        </authorList>
    </citation>
    <scope>NUCLEOTIDE SEQUENCE [LARGE SCALE GENOMIC DNA]</scope>
    <source>
        <strain evidence="3">0502</strain>
    </source>
</reference>
<evidence type="ECO:0000259" key="1">
    <source>
        <dbReference type="Pfam" id="PF09992"/>
    </source>
</evidence>
<dbReference type="PANTHER" id="PTHR40446">
    <property type="entry name" value="N-ACETYLGLUCOSAMINE-1-PHOSPHODIESTER ALPHA-N-ACETYLGLUCOSAMINIDASE"/>
    <property type="match status" value="1"/>
</dbReference>
<organism evidence="2 3">
    <name type="scientific">Acholeplasma brassicae</name>
    <dbReference type="NCBI Taxonomy" id="61635"/>
    <lineage>
        <taxon>Bacteria</taxon>
        <taxon>Bacillati</taxon>
        <taxon>Mycoplasmatota</taxon>
        <taxon>Mollicutes</taxon>
        <taxon>Acholeplasmatales</taxon>
        <taxon>Acholeplasmataceae</taxon>
        <taxon>Acholeplasma</taxon>
    </lineage>
</organism>
<proteinExistence type="predicted"/>
<feature type="domain" description="Phosphodiester glycosidase" evidence="1">
    <location>
        <begin position="269"/>
        <end position="405"/>
    </location>
</feature>
<sequence>MSKHRIWVKSILLFFVLTLGLVLPTAVKVDAFFRVYPTTKETRYVEGVKHQKIIGDIDFNGTSSKQIINYVGANIKTEDIKVVVGDGYADYGFGMSNLLSQIYNVNRRYDNLNVIAGVNGDFYNMSNGIPTMAYVRNFEVIFEGVTKARTLIGFKDDGEVVYGNPTFEGYEVMVFNEEGELKLKQIKVNGFNRLPNQGEVTVFFSEYVGVIDSGESKIVLDAKDIKSDGSGARYFGKGVLQSVTKERIEVQEKQIVLMGDSLFEEGLINETDTVVIQQKLGGKFEGVRHALGGWEHLVKQGVPETTFTAGASYQFRAPRTAIGIKSDGTIFFVTVDGRQKPQGMEGVTAYEMAEIMAYFEAEEAFNLDGGGSTTMAVLGDAEGVYDIMNSPSDGNLRSNANGFFFVKGSFDEVKQPIPFPDNRTQLDLPTNLFINEEGILSFDQVENATSYELLVDGNSRIKTTSTTIDLNQLELGGHQIQLRALGNHELFRQSSYTTSRDYVVYSSDVMKMIEFLREYTRKESERMGSN</sequence>
<dbReference type="InterPro" id="IPR018711">
    <property type="entry name" value="NAGPA"/>
</dbReference>
<dbReference type="EMBL" id="FO681348">
    <property type="protein sequence ID" value="CCV65394.1"/>
    <property type="molecule type" value="Genomic_DNA"/>
</dbReference>
<gene>
    <name evidence="2" type="ORF">BN85303730</name>
</gene>
<evidence type="ECO:0000313" key="3">
    <source>
        <dbReference type="Proteomes" id="UP000032737"/>
    </source>
</evidence>
<dbReference type="HOGENOM" id="CLU_523413_0_0_14"/>
<keyword evidence="3" id="KW-1185">Reference proteome</keyword>
<dbReference type="RefSeq" id="WP_030004255.1">
    <property type="nucleotide sequence ID" value="NC_022549.1"/>
</dbReference>
<protein>
    <recommendedName>
        <fullName evidence="1">Phosphodiester glycosidase domain-containing protein</fullName>
    </recommendedName>
</protein>
<dbReference type="Pfam" id="PF09992">
    <property type="entry name" value="NAGPA"/>
    <property type="match status" value="1"/>
</dbReference>